<evidence type="ECO:0000259" key="4">
    <source>
        <dbReference type="PROSITE" id="PS51118"/>
    </source>
</evidence>
<dbReference type="PANTHER" id="PTHR33204:SF18">
    <property type="entry name" value="TRANSCRIPTIONAL REGULATORY PROTEIN"/>
    <property type="match status" value="1"/>
</dbReference>
<dbReference type="SUPFAM" id="SSF46785">
    <property type="entry name" value="Winged helix' DNA-binding domain"/>
    <property type="match status" value="1"/>
</dbReference>
<feature type="domain" description="HTH hxlR-type" evidence="4">
    <location>
        <begin position="14"/>
        <end position="112"/>
    </location>
</feature>
<protein>
    <submittedName>
        <fullName evidence="5">Transcriptional regulator</fullName>
    </submittedName>
</protein>
<proteinExistence type="predicted"/>
<keyword evidence="1" id="KW-0805">Transcription regulation</keyword>
<dbReference type="AlphaFoldDB" id="A0A843YHP9"/>
<dbReference type="Proteomes" id="UP000444174">
    <property type="component" value="Unassembled WGS sequence"/>
</dbReference>
<dbReference type="RefSeq" id="WP_153215745.1">
    <property type="nucleotide sequence ID" value="NZ_WIBF01000005.1"/>
</dbReference>
<comment type="caution">
    <text evidence="5">The sequence shown here is derived from an EMBL/GenBank/DDBJ whole genome shotgun (WGS) entry which is preliminary data.</text>
</comment>
<organism evidence="5 6">
    <name type="scientific">Tritonibacter litoralis</name>
    <dbReference type="NCBI Taxonomy" id="2662264"/>
    <lineage>
        <taxon>Bacteria</taxon>
        <taxon>Pseudomonadati</taxon>
        <taxon>Pseudomonadota</taxon>
        <taxon>Alphaproteobacteria</taxon>
        <taxon>Rhodobacterales</taxon>
        <taxon>Paracoccaceae</taxon>
        <taxon>Tritonibacter</taxon>
    </lineage>
</organism>
<dbReference type="InterPro" id="IPR036388">
    <property type="entry name" value="WH-like_DNA-bd_sf"/>
</dbReference>
<accession>A0A843YHP9</accession>
<dbReference type="PROSITE" id="PS51118">
    <property type="entry name" value="HTH_HXLR"/>
    <property type="match status" value="1"/>
</dbReference>
<dbReference type="InterPro" id="IPR002577">
    <property type="entry name" value="HTH_HxlR"/>
</dbReference>
<name>A0A843YHP9_9RHOB</name>
<dbReference type="Pfam" id="PF01638">
    <property type="entry name" value="HxlR"/>
    <property type="match status" value="1"/>
</dbReference>
<evidence type="ECO:0000256" key="3">
    <source>
        <dbReference type="ARBA" id="ARBA00023163"/>
    </source>
</evidence>
<sequence length="122" mass="13697">MAKDTAPEPKTGDCPVRNVLNRALGKWHMLILYELSRGPLRFNALRRAIGDVTQRVLTENLRNLERDGYLTRDVDPGPPVAVTYTLTPLGHELANLQKGLMSWAVTRLPDVEDARATYDART</sequence>
<dbReference type="GO" id="GO:0003677">
    <property type="term" value="F:DNA binding"/>
    <property type="evidence" value="ECO:0007669"/>
    <property type="project" value="UniProtKB-KW"/>
</dbReference>
<evidence type="ECO:0000313" key="6">
    <source>
        <dbReference type="Proteomes" id="UP000444174"/>
    </source>
</evidence>
<dbReference type="PANTHER" id="PTHR33204">
    <property type="entry name" value="TRANSCRIPTIONAL REGULATOR, MARR FAMILY"/>
    <property type="match status" value="1"/>
</dbReference>
<dbReference type="Gene3D" id="1.10.10.10">
    <property type="entry name" value="Winged helix-like DNA-binding domain superfamily/Winged helix DNA-binding domain"/>
    <property type="match status" value="1"/>
</dbReference>
<evidence type="ECO:0000313" key="5">
    <source>
        <dbReference type="EMBL" id="MQQ08802.1"/>
    </source>
</evidence>
<keyword evidence="3" id="KW-0804">Transcription</keyword>
<dbReference type="EMBL" id="WIBF01000005">
    <property type="protein sequence ID" value="MQQ08802.1"/>
    <property type="molecule type" value="Genomic_DNA"/>
</dbReference>
<evidence type="ECO:0000256" key="1">
    <source>
        <dbReference type="ARBA" id="ARBA00023015"/>
    </source>
</evidence>
<reference evidence="5 6" key="1">
    <citation type="submission" date="2019-10" db="EMBL/GenBank/DDBJ databases">
        <title>Epibacterium sp. nov., isolated from seawater.</title>
        <authorList>
            <person name="Zhang X."/>
            <person name="Li N."/>
        </authorList>
    </citation>
    <scope>NUCLEOTIDE SEQUENCE [LARGE SCALE GENOMIC DNA]</scope>
    <source>
        <strain evidence="5 6">SM1979</strain>
    </source>
</reference>
<keyword evidence="2" id="KW-0238">DNA-binding</keyword>
<keyword evidence="6" id="KW-1185">Reference proteome</keyword>
<dbReference type="InterPro" id="IPR036390">
    <property type="entry name" value="WH_DNA-bd_sf"/>
</dbReference>
<evidence type="ECO:0000256" key="2">
    <source>
        <dbReference type="ARBA" id="ARBA00023125"/>
    </source>
</evidence>
<gene>
    <name evidence="5" type="ORF">GFB49_10080</name>
</gene>